<feature type="non-terminal residue" evidence="1">
    <location>
        <position position="91"/>
    </location>
</feature>
<protein>
    <submittedName>
        <fullName evidence="1">Uncharacterized protein</fullName>
    </submittedName>
</protein>
<dbReference type="Proteomes" id="UP000831701">
    <property type="component" value="Chromosome 11"/>
</dbReference>
<accession>A0ACB8WF53</accession>
<reference evidence="1" key="1">
    <citation type="submission" date="2022-04" db="EMBL/GenBank/DDBJ databases">
        <title>Jade perch genome.</title>
        <authorList>
            <person name="Chao B."/>
        </authorList>
    </citation>
    <scope>NUCLEOTIDE SEQUENCE</scope>
    <source>
        <strain evidence="1">CB-2022</strain>
    </source>
</reference>
<name>A0ACB8WF53_9TELE</name>
<dbReference type="EMBL" id="CM041541">
    <property type="protein sequence ID" value="KAI3366088.1"/>
    <property type="molecule type" value="Genomic_DNA"/>
</dbReference>
<evidence type="ECO:0000313" key="2">
    <source>
        <dbReference type="Proteomes" id="UP000831701"/>
    </source>
</evidence>
<keyword evidence="2" id="KW-1185">Reference proteome</keyword>
<sequence length="91" mass="9675">MRNRRSQEESYGNAGDFAALRGIETGPVCVLLWLRPQRHWRGRVNRPVRSPRISVGLECAVALALAGDTTLGAGCEAGREGGGGGGGWRLS</sequence>
<gene>
    <name evidence="1" type="ORF">L3Q82_009915</name>
</gene>
<proteinExistence type="predicted"/>
<organism evidence="1 2">
    <name type="scientific">Scortum barcoo</name>
    <name type="common">barcoo grunter</name>
    <dbReference type="NCBI Taxonomy" id="214431"/>
    <lineage>
        <taxon>Eukaryota</taxon>
        <taxon>Metazoa</taxon>
        <taxon>Chordata</taxon>
        <taxon>Craniata</taxon>
        <taxon>Vertebrata</taxon>
        <taxon>Euteleostomi</taxon>
        <taxon>Actinopterygii</taxon>
        <taxon>Neopterygii</taxon>
        <taxon>Teleostei</taxon>
        <taxon>Neoteleostei</taxon>
        <taxon>Acanthomorphata</taxon>
        <taxon>Eupercaria</taxon>
        <taxon>Centrarchiformes</taxon>
        <taxon>Terapontoidei</taxon>
        <taxon>Terapontidae</taxon>
        <taxon>Scortum</taxon>
    </lineage>
</organism>
<comment type="caution">
    <text evidence="1">The sequence shown here is derived from an EMBL/GenBank/DDBJ whole genome shotgun (WGS) entry which is preliminary data.</text>
</comment>
<evidence type="ECO:0000313" key="1">
    <source>
        <dbReference type="EMBL" id="KAI3366088.1"/>
    </source>
</evidence>